<dbReference type="EMBL" id="CP002452">
    <property type="protein sequence ID" value="ADV45879.1"/>
    <property type="molecule type" value="Genomic_DNA"/>
</dbReference>
<evidence type="ECO:0000256" key="10">
    <source>
        <dbReference type="ARBA" id="ARBA00049047"/>
    </source>
</evidence>
<dbReference type="PROSITE" id="PS00168">
    <property type="entry name" value="TRP_SYNTHASE_BETA"/>
    <property type="match status" value="1"/>
</dbReference>
<dbReference type="OrthoDB" id="9766131at2"/>
<reference evidence="13 14" key="1">
    <citation type="journal article" date="2011" name="Stand. Genomic Sci.">
        <title>Complete genome sequence of Nitratifractor salsuginis type strain (E9I37-1).</title>
        <authorList>
            <person name="Anderson I."/>
            <person name="Sikorski J."/>
            <person name="Zeytun A."/>
            <person name="Nolan M."/>
            <person name="Lapidus A."/>
            <person name="Lucas S."/>
            <person name="Hammon N."/>
            <person name="Deshpande S."/>
            <person name="Cheng J.F."/>
            <person name="Tapia R."/>
            <person name="Han C."/>
            <person name="Goodwin L."/>
            <person name="Pitluck S."/>
            <person name="Liolios K."/>
            <person name="Pagani I."/>
            <person name="Ivanova N."/>
            <person name="Huntemann M."/>
            <person name="Mavromatis K."/>
            <person name="Ovchinikova G."/>
            <person name="Pati A."/>
            <person name="Chen A."/>
            <person name="Palaniappan K."/>
            <person name="Land M."/>
            <person name="Hauser L."/>
            <person name="Brambilla E.M."/>
            <person name="Ngatchou-Djao O.D."/>
            <person name="Rohde M."/>
            <person name="Tindall B.J."/>
            <person name="Goker M."/>
            <person name="Detter J.C."/>
            <person name="Woyke T."/>
            <person name="Bristow J."/>
            <person name="Eisen J.A."/>
            <person name="Markowitz V."/>
            <person name="Hugenholtz P."/>
            <person name="Klenk H.P."/>
            <person name="Kyrpides N.C."/>
        </authorList>
    </citation>
    <scope>NUCLEOTIDE SEQUENCE [LARGE SCALE GENOMIC DNA]</scope>
    <source>
        <strain evidence="14">DSM 16511 / JCM 12458 / E9I37-1</strain>
    </source>
</reference>
<dbReference type="PANTHER" id="PTHR48077:SF3">
    <property type="entry name" value="TRYPTOPHAN SYNTHASE"/>
    <property type="match status" value="1"/>
</dbReference>
<dbReference type="STRING" id="749222.Nitsa_0611"/>
<keyword evidence="8 11" id="KW-0057">Aromatic amino acid biosynthesis</keyword>
<feature type="domain" description="Tryptophan synthase beta chain-like PALP" evidence="12">
    <location>
        <begin position="69"/>
        <end position="390"/>
    </location>
</feature>
<dbReference type="eggNOG" id="COG0133">
    <property type="taxonomic scope" value="Bacteria"/>
</dbReference>
<evidence type="ECO:0000256" key="2">
    <source>
        <dbReference type="ARBA" id="ARBA00004733"/>
    </source>
</evidence>
<gene>
    <name evidence="11" type="primary">trpB</name>
    <name evidence="13" type="ordered locus">Nitsa_0611</name>
</gene>
<dbReference type="EC" id="4.2.1.20" evidence="11"/>
<dbReference type="GO" id="GO:0005737">
    <property type="term" value="C:cytoplasm"/>
    <property type="evidence" value="ECO:0007669"/>
    <property type="project" value="TreeGrafter"/>
</dbReference>
<keyword evidence="5 11" id="KW-0028">Amino-acid biosynthesis</keyword>
<evidence type="ECO:0000256" key="11">
    <source>
        <dbReference type="HAMAP-Rule" id="MF_00133"/>
    </source>
</evidence>
<evidence type="ECO:0000259" key="12">
    <source>
        <dbReference type="Pfam" id="PF00291"/>
    </source>
</evidence>
<keyword evidence="14" id="KW-1185">Reference proteome</keyword>
<dbReference type="HAMAP" id="MF_00133">
    <property type="entry name" value="Trp_synth_beta"/>
    <property type="match status" value="1"/>
</dbReference>
<dbReference type="NCBIfam" id="TIGR00263">
    <property type="entry name" value="trpB"/>
    <property type="match status" value="1"/>
</dbReference>
<protein>
    <recommendedName>
        <fullName evidence="11">Tryptophan synthase beta chain</fullName>
        <ecNumber evidence="11">4.2.1.20</ecNumber>
    </recommendedName>
</protein>
<evidence type="ECO:0000256" key="6">
    <source>
        <dbReference type="ARBA" id="ARBA00022822"/>
    </source>
</evidence>
<evidence type="ECO:0000256" key="4">
    <source>
        <dbReference type="ARBA" id="ARBA00011270"/>
    </source>
</evidence>
<dbReference type="InterPro" id="IPR006653">
    <property type="entry name" value="Trp_synth_b_CS"/>
</dbReference>
<evidence type="ECO:0000256" key="8">
    <source>
        <dbReference type="ARBA" id="ARBA00023141"/>
    </source>
</evidence>
<evidence type="ECO:0000256" key="1">
    <source>
        <dbReference type="ARBA" id="ARBA00001933"/>
    </source>
</evidence>
<evidence type="ECO:0000256" key="5">
    <source>
        <dbReference type="ARBA" id="ARBA00022605"/>
    </source>
</evidence>
<comment type="catalytic activity">
    <reaction evidence="10 11">
        <text>(1S,2R)-1-C-(indol-3-yl)glycerol 3-phosphate + L-serine = D-glyceraldehyde 3-phosphate + L-tryptophan + H2O</text>
        <dbReference type="Rhea" id="RHEA:10532"/>
        <dbReference type="ChEBI" id="CHEBI:15377"/>
        <dbReference type="ChEBI" id="CHEBI:33384"/>
        <dbReference type="ChEBI" id="CHEBI:57912"/>
        <dbReference type="ChEBI" id="CHEBI:58866"/>
        <dbReference type="ChEBI" id="CHEBI:59776"/>
        <dbReference type="EC" id="4.2.1.20"/>
    </reaction>
</comment>
<dbReference type="FunFam" id="3.40.50.1100:FF:000004">
    <property type="entry name" value="Tryptophan synthase beta chain"/>
    <property type="match status" value="1"/>
</dbReference>
<organism evidence="13 14">
    <name type="scientific">Nitratifractor salsuginis (strain DSM 16511 / JCM 12458 / E9I37-1)</name>
    <dbReference type="NCBI Taxonomy" id="749222"/>
    <lineage>
        <taxon>Bacteria</taxon>
        <taxon>Pseudomonadati</taxon>
        <taxon>Campylobacterota</taxon>
        <taxon>Epsilonproteobacteria</taxon>
        <taxon>Campylobacterales</taxon>
        <taxon>Sulfurovaceae</taxon>
        <taxon>Nitratifractor</taxon>
    </lineage>
</organism>
<feature type="modified residue" description="N6-(pyridoxal phosphate)lysine" evidence="11">
    <location>
        <position position="101"/>
    </location>
</feature>
<keyword evidence="6 11" id="KW-0822">Tryptophan biosynthesis</keyword>
<comment type="subunit">
    <text evidence="4 11">Tetramer of two alpha and two beta chains.</text>
</comment>
<dbReference type="InterPro" id="IPR001926">
    <property type="entry name" value="TrpB-like_PALP"/>
</dbReference>
<dbReference type="InterPro" id="IPR006654">
    <property type="entry name" value="Trp_synth_beta"/>
</dbReference>
<proteinExistence type="inferred from homology"/>
<sequence length="405" mass="44743">MSQSHDVYIPTPSPFDPDELGHFGIFGGRYVPETLMPVLESLKKDYEAVRFDPEFWKEVDYYYKNYVGRPSALYFAENLSKEIGARIYLKREDLNHTGAHKINHTVAQAILAKRLGKKKIIAETGAGQHGVATATVAALFGLECEIFMGAKDVARQELNVFRMKLLGAKVHAVQSGSKTLKDAMNDAIRHWVTHARDTFYVIGTVAGPHPYPMMIRDIQSIIGWEAKRQILEAEGRLPDKVIACIGGGSNAIGIFNHFLEEEQTECIGIEAGGLGLDSKHGASLAKGAPGVLHGQMSYLLQDEDGQILEAHSISAGLDYPGIGPEHAWLKELGRVTYDNITDQEALDAFVWLSQKEGIIPAFESSHAVAYLKKMNPEELRGKLVLINLSGRGDKDMIQAKELLEF</sequence>
<dbReference type="SUPFAM" id="SSF53686">
    <property type="entry name" value="Tryptophan synthase beta subunit-like PLP-dependent enzymes"/>
    <property type="match status" value="1"/>
</dbReference>
<dbReference type="CDD" id="cd06446">
    <property type="entry name" value="Trp-synth_B"/>
    <property type="match status" value="1"/>
</dbReference>
<evidence type="ECO:0000313" key="13">
    <source>
        <dbReference type="EMBL" id="ADV45879.1"/>
    </source>
</evidence>
<dbReference type="Pfam" id="PF00291">
    <property type="entry name" value="PALP"/>
    <property type="match status" value="1"/>
</dbReference>
<dbReference type="KEGG" id="nsa:Nitsa_0611"/>
<comment type="function">
    <text evidence="11">The beta subunit is responsible for the synthesis of L-tryptophan from indole and L-serine.</text>
</comment>
<dbReference type="InterPro" id="IPR036052">
    <property type="entry name" value="TrpB-like_PALP_sf"/>
</dbReference>
<dbReference type="PANTHER" id="PTHR48077">
    <property type="entry name" value="TRYPTOPHAN SYNTHASE-RELATED"/>
    <property type="match status" value="1"/>
</dbReference>
<evidence type="ECO:0000256" key="7">
    <source>
        <dbReference type="ARBA" id="ARBA00022898"/>
    </source>
</evidence>
<comment type="similarity">
    <text evidence="3 11">Belongs to the TrpB family.</text>
</comment>
<dbReference type="UniPathway" id="UPA00035">
    <property type="reaction ID" value="UER00044"/>
</dbReference>
<dbReference type="RefSeq" id="WP_013553575.1">
    <property type="nucleotide sequence ID" value="NC_014935.1"/>
</dbReference>
<evidence type="ECO:0000256" key="3">
    <source>
        <dbReference type="ARBA" id="ARBA00009982"/>
    </source>
</evidence>
<comment type="cofactor">
    <cofactor evidence="1 11">
        <name>pyridoxal 5'-phosphate</name>
        <dbReference type="ChEBI" id="CHEBI:597326"/>
    </cofactor>
</comment>
<dbReference type="HOGENOM" id="CLU_016734_3_1_7"/>
<dbReference type="InterPro" id="IPR023026">
    <property type="entry name" value="Trp_synth_beta/beta-like"/>
</dbReference>
<comment type="pathway">
    <text evidence="2 11">Amino-acid biosynthesis; L-tryptophan biosynthesis; L-tryptophan from chorismate: step 5/5.</text>
</comment>
<evidence type="ECO:0000256" key="9">
    <source>
        <dbReference type="ARBA" id="ARBA00023239"/>
    </source>
</evidence>
<reference evidence="14" key="2">
    <citation type="submission" date="2011-01" db="EMBL/GenBank/DDBJ databases">
        <title>The complete genome of Nitratifractor salsuginis DSM 16511.</title>
        <authorList>
            <consortium name="US DOE Joint Genome Institute (JGI-PGF)"/>
            <person name="Lucas S."/>
            <person name="Copeland A."/>
            <person name="Lapidus A."/>
            <person name="Bruce D."/>
            <person name="Goodwin L."/>
            <person name="Pitluck S."/>
            <person name="Kyrpides N."/>
            <person name="Mavromatis K."/>
            <person name="Ivanova N."/>
            <person name="Mikhailova N."/>
            <person name="Zeytun A."/>
            <person name="Detter J.C."/>
            <person name="Tapia R."/>
            <person name="Han C."/>
            <person name="Land M."/>
            <person name="Hauser L."/>
            <person name="Markowitz V."/>
            <person name="Cheng J.-F."/>
            <person name="Hugenholtz P."/>
            <person name="Woyke T."/>
            <person name="Wu D."/>
            <person name="Tindall B."/>
            <person name="Schuetze A."/>
            <person name="Brambilla E."/>
            <person name="Klenk H.-P."/>
            <person name="Eisen J.A."/>
        </authorList>
    </citation>
    <scope>NUCLEOTIDE SEQUENCE [LARGE SCALE GENOMIC DNA]</scope>
    <source>
        <strain evidence="14">DSM 16511 / JCM 12458 / E9I37-1</strain>
    </source>
</reference>
<dbReference type="PIRSF" id="PIRSF001413">
    <property type="entry name" value="Trp_syn_beta"/>
    <property type="match status" value="1"/>
</dbReference>
<dbReference type="Gene3D" id="3.40.50.1100">
    <property type="match status" value="2"/>
</dbReference>
<accession>E6X1E6</accession>
<dbReference type="GO" id="GO:0004834">
    <property type="term" value="F:tryptophan synthase activity"/>
    <property type="evidence" value="ECO:0007669"/>
    <property type="project" value="UniProtKB-UniRule"/>
</dbReference>
<dbReference type="FunFam" id="3.40.50.1100:FF:000001">
    <property type="entry name" value="Tryptophan synthase beta chain"/>
    <property type="match status" value="1"/>
</dbReference>
<dbReference type="AlphaFoldDB" id="E6X1E6"/>
<keyword evidence="7 11" id="KW-0663">Pyridoxal phosphate</keyword>
<dbReference type="Proteomes" id="UP000008633">
    <property type="component" value="Chromosome"/>
</dbReference>
<keyword evidence="9 11" id="KW-0456">Lyase</keyword>
<name>E6X1E6_NITSE</name>
<evidence type="ECO:0000313" key="14">
    <source>
        <dbReference type="Proteomes" id="UP000008633"/>
    </source>
</evidence>